<protein>
    <submittedName>
        <fullName evidence="10">Adenylate/guanylate cyclase domain-containing protein</fullName>
    </submittedName>
</protein>
<dbReference type="Gene3D" id="3.30.70.1230">
    <property type="entry name" value="Nucleotide cyclase"/>
    <property type="match status" value="1"/>
</dbReference>
<dbReference type="GO" id="GO:0035556">
    <property type="term" value="P:intracellular signal transduction"/>
    <property type="evidence" value="ECO:0007669"/>
    <property type="project" value="InterPro"/>
</dbReference>
<keyword evidence="3 7" id="KW-0812">Transmembrane</keyword>
<keyword evidence="5 7" id="KW-0472">Membrane</keyword>
<dbReference type="GO" id="GO:0004016">
    <property type="term" value="F:adenylate cyclase activity"/>
    <property type="evidence" value="ECO:0007669"/>
    <property type="project" value="UniProtKB-ARBA"/>
</dbReference>
<dbReference type="Pfam" id="PF00211">
    <property type="entry name" value="Guanylate_cyc"/>
    <property type="match status" value="1"/>
</dbReference>
<evidence type="ECO:0000259" key="8">
    <source>
        <dbReference type="PROSITE" id="PS50125"/>
    </source>
</evidence>
<evidence type="ECO:0000313" key="11">
    <source>
        <dbReference type="Proteomes" id="UP000251075"/>
    </source>
</evidence>
<dbReference type="Proteomes" id="UP000251075">
    <property type="component" value="Unassembled WGS sequence"/>
</dbReference>
<evidence type="ECO:0000256" key="4">
    <source>
        <dbReference type="ARBA" id="ARBA00022989"/>
    </source>
</evidence>
<sequence>MALVKDDVTAHSAAGKKSSMDMAAPPERRRRPRGKGMTLQVNIVTAFATLLTAIILALVSFAYVKNAGSVLDLTERFVERVAVSGINSTVALLDPVATHVEASAKLAAVDEGRARDGSLFPYLMTLLDNTPQLQSIYFAFETDGLFLQAFPIPPGTAKFGANDNAPPAGAEYALRVVDHKGGGYSDVWTYVKRDGTVLGSETSNTLNYDHRTRGWYKEVVAKRGLIWTDLVVFTSNRQPGIAAAYPIITKDGRVIGATAANISTKQMSDFLAGLNLGKSGIGLIVDETNQLIAYPDSTKAVRQDGLALSLVKAQELKDARISDAFAAYRANPAKIVRFVSERRAFLASFSELPAEFGKKWLLGVIVLEDDFVGVLKENTRDIVVIGLLLMVMGMVGMTVLSRWISKPLASLTGEIRKIQKFDLEGPIAIYALVREVNEVIDSLNMMKRALRTFGKFVPRDLVRDLVASGRPIELGGHDRTLTVMFTDIADFTGLSERMEAGELLVHVSRHLDAIASCIGQEDGTVDKYIGDAVMAFWGAPNWCEDHALRACSAALRAKKIQLALNAEWAAHDLPTMFVRIGLHTANVIVGNIGSDQRMSYTAVGDGVNVASRLEGVNKLYGTQICVSKAVLTAAGESVLARPLDMVAVKGRVAGEMIYELMALRHGPTELLATAEELELCRATEAAFNAYAARQWDVAMANYTRLAELAPADKLPGIFIARCRHYMAEPPPTDWNGVHHMQSK</sequence>
<dbReference type="SUPFAM" id="SSF55073">
    <property type="entry name" value="Nucleotide cyclase"/>
    <property type="match status" value="1"/>
</dbReference>
<feature type="domain" description="Guanylate cyclase" evidence="8">
    <location>
        <begin position="482"/>
        <end position="614"/>
    </location>
</feature>
<evidence type="ECO:0000256" key="5">
    <source>
        <dbReference type="ARBA" id="ARBA00023136"/>
    </source>
</evidence>
<accession>A0A364NWZ3</accession>
<dbReference type="InterPro" id="IPR050697">
    <property type="entry name" value="Adenylyl/Guanylyl_Cyclase_3/4"/>
</dbReference>
<evidence type="ECO:0000256" key="7">
    <source>
        <dbReference type="SAM" id="Phobius"/>
    </source>
</evidence>
<evidence type="ECO:0000256" key="3">
    <source>
        <dbReference type="ARBA" id="ARBA00022692"/>
    </source>
</evidence>
<evidence type="ECO:0000256" key="2">
    <source>
        <dbReference type="ARBA" id="ARBA00022475"/>
    </source>
</evidence>
<keyword evidence="2" id="KW-1003">Cell membrane</keyword>
<dbReference type="GO" id="GO:0005886">
    <property type="term" value="C:plasma membrane"/>
    <property type="evidence" value="ECO:0007669"/>
    <property type="project" value="UniProtKB-SubCell"/>
</dbReference>
<dbReference type="AlphaFoldDB" id="A0A364NWZ3"/>
<dbReference type="GO" id="GO:0006171">
    <property type="term" value="P:cAMP biosynthetic process"/>
    <property type="evidence" value="ECO:0007669"/>
    <property type="project" value="TreeGrafter"/>
</dbReference>
<dbReference type="PANTHER" id="PTHR43081:SF1">
    <property type="entry name" value="ADENYLATE CYCLASE, TERMINAL-DIFFERENTIATION SPECIFIC"/>
    <property type="match status" value="1"/>
</dbReference>
<feature type="region of interest" description="Disordered" evidence="6">
    <location>
        <begin position="1"/>
        <end position="35"/>
    </location>
</feature>
<comment type="subcellular location">
    <subcellularLocation>
        <location evidence="1">Cell membrane</location>
        <topology evidence="1">Multi-pass membrane protein</topology>
    </subcellularLocation>
</comment>
<proteinExistence type="predicted"/>
<keyword evidence="4 7" id="KW-1133">Transmembrane helix</keyword>
<dbReference type="InterPro" id="IPR029787">
    <property type="entry name" value="Nucleotide_cyclase"/>
</dbReference>
<dbReference type="PROSITE" id="PS50885">
    <property type="entry name" value="HAMP"/>
    <property type="match status" value="1"/>
</dbReference>
<dbReference type="Gene3D" id="6.10.340.10">
    <property type="match status" value="1"/>
</dbReference>
<reference evidence="10 11" key="1">
    <citation type="submission" date="2017-11" db="EMBL/GenBank/DDBJ databases">
        <title>Draft genome sequence of magnetotactic bacterium Magnetospirillum kuznetsovii LBB-42.</title>
        <authorList>
            <person name="Grouzdev D.S."/>
            <person name="Rysina M.S."/>
            <person name="Baslerov R.V."/>
            <person name="Koziaeva V."/>
        </authorList>
    </citation>
    <scope>NUCLEOTIDE SEQUENCE [LARGE SCALE GENOMIC DNA]</scope>
    <source>
        <strain evidence="10 11">LBB-42</strain>
    </source>
</reference>
<feature type="transmembrane region" description="Helical" evidence="7">
    <location>
        <begin position="39"/>
        <end position="64"/>
    </location>
</feature>
<dbReference type="InterPro" id="IPR001054">
    <property type="entry name" value="A/G_cyclase"/>
</dbReference>
<keyword evidence="11" id="KW-1185">Reference proteome</keyword>
<name>A0A364NWZ3_9PROT</name>
<dbReference type="Gene3D" id="3.30.450.20">
    <property type="entry name" value="PAS domain"/>
    <property type="match status" value="1"/>
</dbReference>
<dbReference type="PROSITE" id="PS50125">
    <property type="entry name" value="GUANYLATE_CYCLASE_2"/>
    <property type="match status" value="1"/>
</dbReference>
<feature type="transmembrane region" description="Helical" evidence="7">
    <location>
        <begin position="382"/>
        <end position="400"/>
    </location>
</feature>
<dbReference type="CDD" id="cd07302">
    <property type="entry name" value="CHD"/>
    <property type="match status" value="1"/>
</dbReference>
<dbReference type="EMBL" id="PGTO01000009">
    <property type="protein sequence ID" value="RAU21604.1"/>
    <property type="molecule type" value="Genomic_DNA"/>
</dbReference>
<dbReference type="InterPro" id="IPR033479">
    <property type="entry name" value="dCache_1"/>
</dbReference>
<evidence type="ECO:0000256" key="1">
    <source>
        <dbReference type="ARBA" id="ARBA00004651"/>
    </source>
</evidence>
<dbReference type="OrthoDB" id="9762462at2"/>
<gene>
    <name evidence="10" type="ORF">CU669_13005</name>
</gene>
<evidence type="ECO:0000259" key="9">
    <source>
        <dbReference type="PROSITE" id="PS50885"/>
    </source>
</evidence>
<comment type="caution">
    <text evidence="10">The sequence shown here is derived from an EMBL/GenBank/DDBJ whole genome shotgun (WGS) entry which is preliminary data.</text>
</comment>
<dbReference type="Pfam" id="PF02743">
    <property type="entry name" value="dCache_1"/>
    <property type="match status" value="1"/>
</dbReference>
<evidence type="ECO:0000256" key="6">
    <source>
        <dbReference type="SAM" id="MobiDB-lite"/>
    </source>
</evidence>
<dbReference type="SMART" id="SM00044">
    <property type="entry name" value="CYCc"/>
    <property type="match status" value="1"/>
</dbReference>
<dbReference type="InterPro" id="IPR003660">
    <property type="entry name" value="HAMP_dom"/>
</dbReference>
<organism evidence="10 11">
    <name type="scientific">Paramagnetospirillum kuznetsovii</name>
    <dbReference type="NCBI Taxonomy" id="2053833"/>
    <lineage>
        <taxon>Bacteria</taxon>
        <taxon>Pseudomonadati</taxon>
        <taxon>Pseudomonadota</taxon>
        <taxon>Alphaproteobacteria</taxon>
        <taxon>Rhodospirillales</taxon>
        <taxon>Magnetospirillaceae</taxon>
        <taxon>Paramagnetospirillum</taxon>
    </lineage>
</organism>
<dbReference type="PANTHER" id="PTHR43081">
    <property type="entry name" value="ADENYLATE CYCLASE, TERMINAL-DIFFERENTIATION SPECIFIC-RELATED"/>
    <property type="match status" value="1"/>
</dbReference>
<evidence type="ECO:0000313" key="10">
    <source>
        <dbReference type="EMBL" id="RAU21604.1"/>
    </source>
</evidence>
<feature type="domain" description="HAMP" evidence="9">
    <location>
        <begin position="402"/>
        <end position="455"/>
    </location>
</feature>